<accession>D4E6Y3</accession>
<evidence type="ECO:0000256" key="1">
    <source>
        <dbReference type="SAM" id="MobiDB-lite"/>
    </source>
</evidence>
<evidence type="ECO:0000313" key="3">
    <source>
        <dbReference type="Proteomes" id="UP000005723"/>
    </source>
</evidence>
<reference evidence="2 3" key="1">
    <citation type="submission" date="2010-01" db="EMBL/GenBank/DDBJ databases">
        <authorList>
            <person name="Muzny D."/>
            <person name="Qin X."/>
            <person name="Deng J."/>
            <person name="Jiang H."/>
            <person name="Liu Y."/>
            <person name="Qu J."/>
            <person name="Song X.-Z."/>
            <person name="Zhang L."/>
            <person name="Thornton R."/>
            <person name="Coyle M."/>
            <person name="Francisco L."/>
            <person name="Jackson L."/>
            <person name="Javaid M."/>
            <person name="Korchina V."/>
            <person name="Kovar C."/>
            <person name="Mata R."/>
            <person name="Mathew T."/>
            <person name="Ngo R."/>
            <person name="Nguyen L."/>
            <person name="Nguyen N."/>
            <person name="Okwuonu G."/>
            <person name="Ongeri F."/>
            <person name="Pham C."/>
            <person name="Simmons D."/>
            <person name="Wilczek-Boney K."/>
            <person name="Hale W."/>
            <person name="Jakkamsetti A."/>
            <person name="Pham P."/>
            <person name="Ruth R."/>
            <person name="San Lucas F."/>
            <person name="Warren J."/>
            <person name="Zhang J."/>
            <person name="Zhao Z."/>
            <person name="Zhou C."/>
            <person name="Zhu D."/>
            <person name="Lee S."/>
            <person name="Bess C."/>
            <person name="Blankenburg K."/>
            <person name="Forbes L."/>
            <person name="Fu Q."/>
            <person name="Gubbala S."/>
            <person name="Hirani K."/>
            <person name="Jayaseelan J.C."/>
            <person name="Lara F."/>
            <person name="Munidasa M."/>
            <person name="Palculict T."/>
            <person name="Patil S."/>
            <person name="Pu L.-L."/>
            <person name="Saada N."/>
            <person name="Tang L."/>
            <person name="Weissenberger G."/>
            <person name="Zhu Y."/>
            <person name="Hemphill L."/>
            <person name="Shang Y."/>
            <person name="Youmans B."/>
            <person name="Ayvaz T."/>
            <person name="Ross M."/>
            <person name="Santibanez J."/>
            <person name="Aqrawi P."/>
            <person name="Gross S."/>
            <person name="Joshi V."/>
            <person name="Fowler G."/>
            <person name="Nazareth L."/>
            <person name="Reid J."/>
            <person name="Worley K."/>
            <person name="Petrosino J."/>
            <person name="Highlander S."/>
            <person name="Gibbs R."/>
        </authorList>
    </citation>
    <scope>NUCLEOTIDE SEQUENCE [LARGE SCALE GENOMIC DNA]</scope>
    <source>
        <strain evidence="2 3">DSM 4582</strain>
    </source>
</reference>
<name>D4E6Y3_SEROD</name>
<evidence type="ECO:0000313" key="2">
    <source>
        <dbReference type="EMBL" id="EFE94359.1"/>
    </source>
</evidence>
<dbReference type="EMBL" id="ADBY01000054">
    <property type="protein sequence ID" value="EFE94359.1"/>
    <property type="molecule type" value="Genomic_DNA"/>
</dbReference>
<feature type="region of interest" description="Disordered" evidence="1">
    <location>
        <begin position="1"/>
        <end position="21"/>
    </location>
</feature>
<dbReference type="AlphaFoldDB" id="D4E6Y3"/>
<proteinExistence type="predicted"/>
<dbReference type="Proteomes" id="UP000005723">
    <property type="component" value="Unassembled WGS sequence"/>
</dbReference>
<protein>
    <submittedName>
        <fullName evidence="2">Uncharacterized protein</fullName>
    </submittedName>
</protein>
<gene>
    <name evidence="2" type="ORF">HMPREF0758_3933</name>
</gene>
<dbReference type="STRING" id="667129.HMPREF0758_3933"/>
<organism evidence="2 3">
    <name type="scientific">Serratia odorifera DSM 4582</name>
    <dbReference type="NCBI Taxonomy" id="667129"/>
    <lineage>
        <taxon>Bacteria</taxon>
        <taxon>Pseudomonadati</taxon>
        <taxon>Pseudomonadota</taxon>
        <taxon>Gammaproteobacteria</taxon>
        <taxon>Enterobacterales</taxon>
        <taxon>Yersiniaceae</taxon>
        <taxon>Serratia</taxon>
    </lineage>
</organism>
<dbReference type="HOGENOM" id="CLU_3239519_0_0_6"/>
<sequence>MVSALDLRKRNNNNVNSHHFSHHYRSPVRAEFFRPISTVVTYS</sequence>
<comment type="caution">
    <text evidence="2">The sequence shown here is derived from an EMBL/GenBank/DDBJ whole genome shotgun (WGS) entry which is preliminary data.</text>
</comment>
<keyword evidence="3" id="KW-1185">Reference proteome</keyword>